<feature type="compositionally biased region" description="Polar residues" evidence="2">
    <location>
        <begin position="556"/>
        <end position="567"/>
    </location>
</feature>
<evidence type="ECO:0000256" key="1">
    <source>
        <dbReference type="SAM" id="Coils"/>
    </source>
</evidence>
<keyword evidence="4" id="KW-1185">Reference proteome</keyword>
<organism evidence="3 4">
    <name type="scientific">Vitrella brassicaformis (strain CCMP3155)</name>
    <dbReference type="NCBI Taxonomy" id="1169540"/>
    <lineage>
        <taxon>Eukaryota</taxon>
        <taxon>Sar</taxon>
        <taxon>Alveolata</taxon>
        <taxon>Colpodellida</taxon>
        <taxon>Vitrellaceae</taxon>
        <taxon>Vitrella</taxon>
    </lineage>
</organism>
<accession>A0A0G4F7D8</accession>
<proteinExistence type="predicted"/>
<keyword evidence="1" id="KW-0175">Coiled coil</keyword>
<evidence type="ECO:0000313" key="4">
    <source>
        <dbReference type="Proteomes" id="UP000041254"/>
    </source>
</evidence>
<dbReference type="InParanoid" id="A0A0G4F7D8"/>
<dbReference type="VEuPathDB" id="CryptoDB:Vbra_14642"/>
<sequence>MAAALQPVFEIQAGEQQQEPSHRGVEAQVVAVQASHHDMEQVELEVGRSSQPPPIAPLRLPPPPPLTGLKHDLSDLYIQPVAACGAHGPPPRAWVDSRPSGTWLAFSETLQSMWRESQNQIRAVLNHNLRGRQEQVVPFDAEETAHCMSSMPGSLFSLFYKVPQWLGELFAADEYDGDEEGDDLEETEGAIGMEARQRSSAEDIPPELTLFANQVVRYSCYLGVNPVLEPSLLPQVAHMLIGPLPDGWQNHVTDDKCEYGPGIPYYSYKDVTGAACRCCQWQHPHELSHMEGISHAMEYEPLPGSLIWQYRREEGADLACRIEGNYPFGMSQWPLPLDGCSIEEAQQIARPVVRASPGGSCRGGDIDIQVIDGTPFIRHDHLVAFARYFEAFAQITCRPIRPSTLLKSKDDVPEGNRATLTWALKLAVLCPLPLRWQFEHHHDTGVTFYLREGESRGKGKDMKTRHVSRFHPMDPFFLVLLEDFEARLAAWKTKAKAAGAEGDDCVSTSANAADDTRRPFLVPTPRPAVNAADLPVERWLESGSGTAASEPIKTDVSASESADTENGGTEAHWQRTEEEQSAGHQDERLVRVKGGLVCLELPRVPSDLSETVRKPSVSLDDRRQTADSLLESLCEGDSPEDDMMELQQEADRVLADLAEPAQQRDVSTPEADCEDDCVLESIAREHQSIAAGKRMERSGNECASPSEDEKTIVDFASVQPDWDKLLSVYCAGGMLATPESLRQCSKSELLSLALFLQGFVSHGKDKLESLEDERDGLEAEKRQLDENIASIIKDALTRAPKACEYRDTAYRPPSAWSHHT</sequence>
<gene>
    <name evidence="3" type="ORF">Vbra_14642</name>
</gene>
<dbReference type="Proteomes" id="UP000041254">
    <property type="component" value="Unassembled WGS sequence"/>
</dbReference>
<evidence type="ECO:0000256" key="2">
    <source>
        <dbReference type="SAM" id="MobiDB-lite"/>
    </source>
</evidence>
<protein>
    <recommendedName>
        <fullName evidence="5">WW domain-containing protein</fullName>
    </recommendedName>
</protein>
<reference evidence="3 4" key="1">
    <citation type="submission" date="2014-11" db="EMBL/GenBank/DDBJ databases">
        <authorList>
            <person name="Zhu J."/>
            <person name="Qi W."/>
            <person name="Song R."/>
        </authorList>
    </citation>
    <scope>NUCLEOTIDE SEQUENCE [LARGE SCALE GENOMIC DNA]</scope>
</reference>
<evidence type="ECO:0000313" key="3">
    <source>
        <dbReference type="EMBL" id="CEM08582.1"/>
    </source>
</evidence>
<dbReference type="AlphaFoldDB" id="A0A0G4F7D8"/>
<feature type="coiled-coil region" evidence="1">
    <location>
        <begin position="760"/>
        <end position="794"/>
    </location>
</feature>
<feature type="region of interest" description="Disordered" evidence="2">
    <location>
        <begin position="542"/>
        <end position="588"/>
    </location>
</feature>
<name>A0A0G4F7D8_VITBC</name>
<dbReference type="EMBL" id="CDMY01000385">
    <property type="protein sequence ID" value="CEM08582.1"/>
    <property type="molecule type" value="Genomic_DNA"/>
</dbReference>
<evidence type="ECO:0008006" key="5">
    <source>
        <dbReference type="Google" id="ProtNLM"/>
    </source>
</evidence>